<evidence type="ECO:0000256" key="1">
    <source>
        <dbReference type="SAM" id="MobiDB-lite"/>
    </source>
</evidence>
<feature type="region of interest" description="Disordered" evidence="1">
    <location>
        <begin position="1"/>
        <end position="21"/>
    </location>
</feature>
<feature type="compositionally biased region" description="Basic and acidic residues" evidence="1">
    <location>
        <begin position="82"/>
        <end position="94"/>
    </location>
</feature>
<feature type="region of interest" description="Disordered" evidence="1">
    <location>
        <begin position="50"/>
        <end position="166"/>
    </location>
</feature>
<sequence>MGSLPSALAVAGDRSVSQRIPTVRRQLERWRSTYLGTSEEEEDETVFLVTLSGRKTPSTTTAAAEPRASGSYSSRSGGRFDIPLRGKERGDRAEPFGGDASPEWSAKRRPAAEKSNRPTHFCVNRSGSLKNQSGRENGDNESYAPVESVLRTDPAGFGPNSWVMGQ</sequence>
<proteinExistence type="predicted"/>
<feature type="compositionally biased region" description="Polar residues" evidence="1">
    <location>
        <begin position="125"/>
        <end position="135"/>
    </location>
</feature>
<dbReference type="EMBL" id="JBBPBN010000012">
    <property type="protein sequence ID" value="KAK9028027.1"/>
    <property type="molecule type" value="Genomic_DNA"/>
</dbReference>
<comment type="caution">
    <text evidence="2">The sequence shown here is derived from an EMBL/GenBank/DDBJ whole genome shotgun (WGS) entry which is preliminary data.</text>
</comment>
<evidence type="ECO:0000313" key="3">
    <source>
        <dbReference type="Proteomes" id="UP001396334"/>
    </source>
</evidence>
<feature type="compositionally biased region" description="Low complexity" evidence="1">
    <location>
        <begin position="67"/>
        <end position="79"/>
    </location>
</feature>
<keyword evidence="3" id="KW-1185">Reference proteome</keyword>
<gene>
    <name evidence="2" type="ORF">V6N11_067842</name>
</gene>
<accession>A0ABR2SSX9</accession>
<evidence type="ECO:0000313" key="2">
    <source>
        <dbReference type="EMBL" id="KAK9028027.1"/>
    </source>
</evidence>
<reference evidence="2 3" key="1">
    <citation type="journal article" date="2024" name="G3 (Bethesda)">
        <title>Genome assembly of Hibiscus sabdariffa L. provides insights into metabolisms of medicinal natural products.</title>
        <authorList>
            <person name="Kim T."/>
        </authorList>
    </citation>
    <scope>NUCLEOTIDE SEQUENCE [LARGE SCALE GENOMIC DNA]</scope>
    <source>
        <strain evidence="2">TK-2024</strain>
        <tissue evidence="2">Old leaves</tissue>
    </source>
</reference>
<dbReference type="Proteomes" id="UP001396334">
    <property type="component" value="Unassembled WGS sequence"/>
</dbReference>
<feature type="compositionally biased region" description="Polar residues" evidence="1">
    <location>
        <begin position="53"/>
        <end position="62"/>
    </location>
</feature>
<name>A0ABR2SSX9_9ROSI</name>
<protein>
    <submittedName>
        <fullName evidence="2">Uncharacterized protein</fullName>
    </submittedName>
</protein>
<organism evidence="2 3">
    <name type="scientific">Hibiscus sabdariffa</name>
    <name type="common">roselle</name>
    <dbReference type="NCBI Taxonomy" id="183260"/>
    <lineage>
        <taxon>Eukaryota</taxon>
        <taxon>Viridiplantae</taxon>
        <taxon>Streptophyta</taxon>
        <taxon>Embryophyta</taxon>
        <taxon>Tracheophyta</taxon>
        <taxon>Spermatophyta</taxon>
        <taxon>Magnoliopsida</taxon>
        <taxon>eudicotyledons</taxon>
        <taxon>Gunneridae</taxon>
        <taxon>Pentapetalae</taxon>
        <taxon>rosids</taxon>
        <taxon>malvids</taxon>
        <taxon>Malvales</taxon>
        <taxon>Malvaceae</taxon>
        <taxon>Malvoideae</taxon>
        <taxon>Hibiscus</taxon>
    </lineage>
</organism>